<name>A0ABU4CN01_RHOJO</name>
<keyword evidence="3" id="KW-1185">Reference proteome</keyword>
<feature type="region of interest" description="Disordered" evidence="1">
    <location>
        <begin position="1"/>
        <end position="20"/>
    </location>
</feature>
<evidence type="ECO:0008006" key="4">
    <source>
        <dbReference type="Google" id="ProtNLM"/>
    </source>
</evidence>
<accession>A0ABU4CN01</accession>
<reference evidence="2 3" key="1">
    <citation type="submission" date="2023-10" db="EMBL/GenBank/DDBJ databases">
        <title>Development of a sustainable strategy for remediation of hydrocarbon-contaminated territories based on the waste exchange concept.</title>
        <authorList>
            <person name="Krivoruchko A."/>
        </authorList>
    </citation>
    <scope>NUCLEOTIDE SEQUENCE [LARGE SCALE GENOMIC DNA]</scope>
    <source>
        <strain evidence="2 3">IEGM 60</strain>
    </source>
</reference>
<evidence type="ECO:0000256" key="1">
    <source>
        <dbReference type="SAM" id="MobiDB-lite"/>
    </source>
</evidence>
<organism evidence="2 3">
    <name type="scientific">Rhodococcus jostii</name>
    <dbReference type="NCBI Taxonomy" id="132919"/>
    <lineage>
        <taxon>Bacteria</taxon>
        <taxon>Bacillati</taxon>
        <taxon>Actinomycetota</taxon>
        <taxon>Actinomycetes</taxon>
        <taxon>Mycobacteriales</taxon>
        <taxon>Nocardiaceae</taxon>
        <taxon>Rhodococcus</taxon>
    </lineage>
</organism>
<proteinExistence type="predicted"/>
<comment type="caution">
    <text evidence="2">The sequence shown here is derived from an EMBL/GenBank/DDBJ whole genome shotgun (WGS) entry which is preliminary data.</text>
</comment>
<sequence>MRRLLDSFGTPASDRPAEDKAAAHAVLTECHARVEESNCTLRKQVAYAEELTALLAGRAPAIAARRPDEVRADASRA</sequence>
<evidence type="ECO:0000313" key="3">
    <source>
        <dbReference type="Proteomes" id="UP001185737"/>
    </source>
</evidence>
<dbReference type="Proteomes" id="UP001185737">
    <property type="component" value="Unassembled WGS sequence"/>
</dbReference>
<dbReference type="RefSeq" id="WP_317570414.1">
    <property type="nucleotide sequence ID" value="NZ_JAWLKA010000019.1"/>
</dbReference>
<evidence type="ECO:0000313" key="2">
    <source>
        <dbReference type="EMBL" id="MDV6284560.1"/>
    </source>
</evidence>
<protein>
    <recommendedName>
        <fullName evidence="4">Transposase</fullName>
    </recommendedName>
</protein>
<dbReference type="EMBL" id="JAWLKA010000019">
    <property type="protein sequence ID" value="MDV6284560.1"/>
    <property type="molecule type" value="Genomic_DNA"/>
</dbReference>
<gene>
    <name evidence="2" type="ORF">R3Q59_29135</name>
</gene>